<evidence type="ECO:0000256" key="4">
    <source>
        <dbReference type="SAM" id="MobiDB-lite"/>
    </source>
</evidence>
<evidence type="ECO:0000313" key="6">
    <source>
        <dbReference type="Proteomes" id="UP001432322"/>
    </source>
</evidence>
<sequence>PETSSSHENGSQSDEGVNESSNGPSPSCAREDATGNESDRNEEKPIPVLGIHMRKSVTCAAVALDGFVHHIPHENGCSFTPVTFTPNGRLIGMSAPRKEHADPLSTVYDINILMGRKFDDP</sequence>
<dbReference type="Pfam" id="PF00012">
    <property type="entry name" value="HSP70"/>
    <property type="match status" value="1"/>
</dbReference>
<evidence type="ECO:0000256" key="3">
    <source>
        <dbReference type="ARBA" id="ARBA00022840"/>
    </source>
</evidence>
<dbReference type="GO" id="GO:0140662">
    <property type="term" value="F:ATP-dependent protein folding chaperone"/>
    <property type="evidence" value="ECO:0007669"/>
    <property type="project" value="InterPro"/>
</dbReference>
<evidence type="ECO:0000256" key="2">
    <source>
        <dbReference type="ARBA" id="ARBA00022741"/>
    </source>
</evidence>
<dbReference type="InterPro" id="IPR013126">
    <property type="entry name" value="Hsp_70_fam"/>
</dbReference>
<dbReference type="Proteomes" id="UP001432322">
    <property type="component" value="Unassembled WGS sequence"/>
</dbReference>
<dbReference type="InterPro" id="IPR043129">
    <property type="entry name" value="ATPase_NBD"/>
</dbReference>
<feature type="non-terminal residue" evidence="5">
    <location>
        <position position="1"/>
    </location>
</feature>
<accession>A0AAV5W5D8</accession>
<feature type="compositionally biased region" description="Basic and acidic residues" evidence="4">
    <location>
        <begin position="29"/>
        <end position="45"/>
    </location>
</feature>
<dbReference type="SUPFAM" id="SSF53067">
    <property type="entry name" value="Actin-like ATPase domain"/>
    <property type="match status" value="1"/>
</dbReference>
<dbReference type="Gene3D" id="3.30.420.40">
    <property type="match status" value="1"/>
</dbReference>
<evidence type="ECO:0000256" key="1">
    <source>
        <dbReference type="ARBA" id="ARBA00007381"/>
    </source>
</evidence>
<keyword evidence="2" id="KW-0547">Nucleotide-binding</keyword>
<dbReference type="GO" id="GO:0005524">
    <property type="term" value="F:ATP binding"/>
    <property type="evidence" value="ECO:0007669"/>
    <property type="project" value="UniProtKB-KW"/>
</dbReference>
<comment type="caution">
    <text evidence="5">The sequence shown here is derived from an EMBL/GenBank/DDBJ whole genome shotgun (WGS) entry which is preliminary data.</text>
</comment>
<feature type="region of interest" description="Disordered" evidence="4">
    <location>
        <begin position="1"/>
        <end position="47"/>
    </location>
</feature>
<dbReference type="AlphaFoldDB" id="A0AAV5W5D8"/>
<gene>
    <name evidence="5" type="ORF">PFISCL1PPCAC_18257</name>
</gene>
<feature type="non-terminal residue" evidence="5">
    <location>
        <position position="121"/>
    </location>
</feature>
<reference evidence="5" key="1">
    <citation type="submission" date="2023-10" db="EMBL/GenBank/DDBJ databases">
        <title>Genome assembly of Pristionchus species.</title>
        <authorList>
            <person name="Yoshida K."/>
            <person name="Sommer R.J."/>
        </authorList>
    </citation>
    <scope>NUCLEOTIDE SEQUENCE</scope>
    <source>
        <strain evidence="5">RS5133</strain>
    </source>
</reference>
<name>A0AAV5W5D8_9BILA</name>
<protein>
    <recommendedName>
        <fullName evidence="7">Period</fullName>
    </recommendedName>
</protein>
<organism evidence="5 6">
    <name type="scientific">Pristionchus fissidentatus</name>
    <dbReference type="NCBI Taxonomy" id="1538716"/>
    <lineage>
        <taxon>Eukaryota</taxon>
        <taxon>Metazoa</taxon>
        <taxon>Ecdysozoa</taxon>
        <taxon>Nematoda</taxon>
        <taxon>Chromadorea</taxon>
        <taxon>Rhabditida</taxon>
        <taxon>Rhabditina</taxon>
        <taxon>Diplogasteromorpha</taxon>
        <taxon>Diplogasteroidea</taxon>
        <taxon>Neodiplogasteridae</taxon>
        <taxon>Pristionchus</taxon>
    </lineage>
</organism>
<evidence type="ECO:0000313" key="5">
    <source>
        <dbReference type="EMBL" id="GMT26960.1"/>
    </source>
</evidence>
<dbReference type="EMBL" id="BTSY01000005">
    <property type="protein sequence ID" value="GMT26960.1"/>
    <property type="molecule type" value="Genomic_DNA"/>
</dbReference>
<evidence type="ECO:0008006" key="7">
    <source>
        <dbReference type="Google" id="ProtNLM"/>
    </source>
</evidence>
<keyword evidence="6" id="KW-1185">Reference proteome</keyword>
<proteinExistence type="inferred from homology"/>
<keyword evidence="3" id="KW-0067">ATP-binding</keyword>
<comment type="similarity">
    <text evidence="1">Belongs to the heat shock protein 70 family.</text>
</comment>
<feature type="compositionally biased region" description="Polar residues" evidence="4">
    <location>
        <begin position="1"/>
        <end position="25"/>
    </location>
</feature>